<reference evidence="2" key="1">
    <citation type="submission" date="2020-03" db="EMBL/GenBank/DDBJ databases">
        <authorList>
            <person name="Weist P."/>
        </authorList>
    </citation>
    <scope>NUCLEOTIDE SEQUENCE</scope>
</reference>
<feature type="region of interest" description="Disordered" evidence="1">
    <location>
        <begin position="116"/>
        <end position="135"/>
    </location>
</feature>
<comment type="caution">
    <text evidence="2">The sequence shown here is derived from an EMBL/GenBank/DDBJ whole genome shotgun (WGS) entry which is preliminary data.</text>
</comment>
<keyword evidence="3" id="KW-1185">Reference proteome</keyword>
<dbReference type="AlphaFoldDB" id="A0A9N7YC90"/>
<dbReference type="Proteomes" id="UP001153269">
    <property type="component" value="Unassembled WGS sequence"/>
</dbReference>
<accession>A0A9N7YC90</accession>
<feature type="compositionally biased region" description="Low complexity" evidence="1">
    <location>
        <begin position="116"/>
        <end position="129"/>
    </location>
</feature>
<sequence>MDPERAAWCTSSCRNQRTARARDAGGGRCVSGKDRVCVRVCPRRHRLLLRHETNRGGYRSGFEPGAEVRSCGRTVRVSGVFIAPSPWSSAPGYQRLSLGLLSLPVSVCGEVASQQHSSSSSSSFHHSPSCCGRRE</sequence>
<organism evidence="2 3">
    <name type="scientific">Pleuronectes platessa</name>
    <name type="common">European plaice</name>
    <dbReference type="NCBI Taxonomy" id="8262"/>
    <lineage>
        <taxon>Eukaryota</taxon>
        <taxon>Metazoa</taxon>
        <taxon>Chordata</taxon>
        <taxon>Craniata</taxon>
        <taxon>Vertebrata</taxon>
        <taxon>Euteleostomi</taxon>
        <taxon>Actinopterygii</taxon>
        <taxon>Neopterygii</taxon>
        <taxon>Teleostei</taxon>
        <taxon>Neoteleostei</taxon>
        <taxon>Acanthomorphata</taxon>
        <taxon>Carangaria</taxon>
        <taxon>Pleuronectiformes</taxon>
        <taxon>Pleuronectoidei</taxon>
        <taxon>Pleuronectidae</taxon>
        <taxon>Pleuronectes</taxon>
    </lineage>
</organism>
<protein>
    <submittedName>
        <fullName evidence="2">Uncharacterized protein</fullName>
    </submittedName>
</protein>
<name>A0A9N7YC90_PLEPL</name>
<evidence type="ECO:0000313" key="2">
    <source>
        <dbReference type="EMBL" id="CAB1426180.1"/>
    </source>
</evidence>
<proteinExistence type="predicted"/>
<dbReference type="EMBL" id="CADEAL010000864">
    <property type="protein sequence ID" value="CAB1426180.1"/>
    <property type="molecule type" value="Genomic_DNA"/>
</dbReference>
<evidence type="ECO:0000256" key="1">
    <source>
        <dbReference type="SAM" id="MobiDB-lite"/>
    </source>
</evidence>
<evidence type="ECO:0000313" key="3">
    <source>
        <dbReference type="Proteomes" id="UP001153269"/>
    </source>
</evidence>
<gene>
    <name evidence="2" type="ORF">PLEPLA_LOCUS14115</name>
</gene>